<dbReference type="RefSeq" id="WP_118589340.1">
    <property type="nucleotide sequence ID" value="NZ_JACOOZ010000006.1"/>
</dbReference>
<proteinExistence type="predicted"/>
<organism evidence="1 2">
    <name type="scientific">Eubacterium segne</name>
    <dbReference type="NCBI Taxonomy" id="2763045"/>
    <lineage>
        <taxon>Bacteria</taxon>
        <taxon>Bacillati</taxon>
        <taxon>Bacillota</taxon>
        <taxon>Clostridia</taxon>
        <taxon>Eubacteriales</taxon>
        <taxon>Eubacteriaceae</taxon>
        <taxon>Eubacterium</taxon>
    </lineage>
</organism>
<protein>
    <submittedName>
        <fullName evidence="1">Uncharacterized protein</fullName>
    </submittedName>
</protein>
<accession>A0ABR7F3P3</accession>
<reference evidence="1 2" key="1">
    <citation type="submission" date="2020-08" db="EMBL/GenBank/DDBJ databases">
        <title>Genome public.</title>
        <authorList>
            <person name="Liu C."/>
            <person name="Sun Q."/>
        </authorList>
    </citation>
    <scope>NUCLEOTIDE SEQUENCE [LARGE SCALE GENOMIC DNA]</scope>
    <source>
        <strain evidence="1 2">BX4</strain>
    </source>
</reference>
<dbReference type="Proteomes" id="UP000597877">
    <property type="component" value="Unassembled WGS sequence"/>
</dbReference>
<evidence type="ECO:0000313" key="1">
    <source>
        <dbReference type="EMBL" id="MBC5668229.1"/>
    </source>
</evidence>
<evidence type="ECO:0000313" key="2">
    <source>
        <dbReference type="Proteomes" id="UP000597877"/>
    </source>
</evidence>
<name>A0ABR7F3P3_9FIRM</name>
<keyword evidence="2" id="KW-1185">Reference proteome</keyword>
<gene>
    <name evidence="1" type="ORF">H8S00_09560</name>
</gene>
<dbReference type="EMBL" id="JACOOZ010000006">
    <property type="protein sequence ID" value="MBC5668229.1"/>
    <property type="molecule type" value="Genomic_DNA"/>
</dbReference>
<sequence>MNNSERSQLLQNTEILLTEIEGLKKQLNYEKQQRKHWEELAMLFHDALWNELKVSNQNASVAAKS</sequence>
<comment type="caution">
    <text evidence="1">The sequence shown here is derived from an EMBL/GenBank/DDBJ whole genome shotgun (WGS) entry which is preliminary data.</text>
</comment>